<dbReference type="InterPro" id="IPR050106">
    <property type="entry name" value="HistidinolP_aminotransfase"/>
</dbReference>
<gene>
    <name evidence="9" type="primary">hisC</name>
    <name evidence="11" type="ORF">EI77_00832</name>
</gene>
<dbReference type="InterPro" id="IPR005861">
    <property type="entry name" value="HisP_aminotrans"/>
</dbReference>
<dbReference type="EC" id="2.6.1.9" evidence="9"/>
<evidence type="ECO:0000256" key="3">
    <source>
        <dbReference type="ARBA" id="ARBA00007970"/>
    </source>
</evidence>
<dbReference type="Pfam" id="PF00155">
    <property type="entry name" value="Aminotran_1_2"/>
    <property type="match status" value="1"/>
</dbReference>
<dbReference type="AlphaFoldDB" id="A0A4R7SQJ6"/>
<evidence type="ECO:0000256" key="9">
    <source>
        <dbReference type="HAMAP-Rule" id="MF_01023"/>
    </source>
</evidence>
<dbReference type="CDD" id="cd00609">
    <property type="entry name" value="AAT_like"/>
    <property type="match status" value="1"/>
</dbReference>
<evidence type="ECO:0000256" key="6">
    <source>
        <dbReference type="ARBA" id="ARBA00022679"/>
    </source>
</evidence>
<organism evidence="11 12">
    <name type="scientific">Prosthecobacter fusiformis</name>
    <dbReference type="NCBI Taxonomy" id="48464"/>
    <lineage>
        <taxon>Bacteria</taxon>
        <taxon>Pseudomonadati</taxon>
        <taxon>Verrucomicrobiota</taxon>
        <taxon>Verrucomicrobiia</taxon>
        <taxon>Verrucomicrobiales</taxon>
        <taxon>Verrucomicrobiaceae</taxon>
        <taxon>Prosthecobacter</taxon>
    </lineage>
</organism>
<dbReference type="Gene3D" id="3.90.1150.10">
    <property type="entry name" value="Aspartate Aminotransferase, domain 1"/>
    <property type="match status" value="1"/>
</dbReference>
<feature type="modified residue" description="N6-(pyridoxal phosphate)lysine" evidence="9">
    <location>
        <position position="226"/>
    </location>
</feature>
<evidence type="ECO:0000313" key="11">
    <source>
        <dbReference type="EMBL" id="TDU81522.1"/>
    </source>
</evidence>
<keyword evidence="6 9" id="KW-0808">Transferase</keyword>
<dbReference type="InterPro" id="IPR004839">
    <property type="entry name" value="Aminotransferase_I/II_large"/>
</dbReference>
<comment type="subunit">
    <text evidence="4 9">Homodimer.</text>
</comment>
<evidence type="ECO:0000256" key="1">
    <source>
        <dbReference type="ARBA" id="ARBA00001933"/>
    </source>
</evidence>
<comment type="pathway">
    <text evidence="2 9">Amino-acid biosynthesis; L-histidine biosynthesis; L-histidine from 5-phospho-alpha-D-ribose 1-diphosphate: step 7/9.</text>
</comment>
<protein>
    <recommendedName>
        <fullName evidence="9">Histidinol-phosphate aminotransferase</fullName>
        <ecNumber evidence="9">2.6.1.9</ecNumber>
    </recommendedName>
    <alternativeName>
        <fullName evidence="9">Imidazole acetol-phosphate transaminase</fullName>
    </alternativeName>
</protein>
<dbReference type="GO" id="GO:0004400">
    <property type="term" value="F:histidinol-phosphate transaminase activity"/>
    <property type="evidence" value="ECO:0007669"/>
    <property type="project" value="UniProtKB-UniRule"/>
</dbReference>
<keyword evidence="9" id="KW-0368">Histidine biosynthesis</keyword>
<evidence type="ECO:0000256" key="5">
    <source>
        <dbReference type="ARBA" id="ARBA00022576"/>
    </source>
</evidence>
<dbReference type="PANTHER" id="PTHR43643:SF3">
    <property type="entry name" value="HISTIDINOL-PHOSPHATE AMINOTRANSFERASE"/>
    <property type="match status" value="1"/>
</dbReference>
<feature type="domain" description="Aminotransferase class I/classII large" evidence="10">
    <location>
        <begin position="36"/>
        <end position="356"/>
    </location>
</feature>
<dbReference type="GO" id="GO:0000105">
    <property type="term" value="P:L-histidine biosynthetic process"/>
    <property type="evidence" value="ECO:0007669"/>
    <property type="project" value="UniProtKB-UniRule"/>
</dbReference>
<accession>A0A4R7SQJ6</accession>
<comment type="catalytic activity">
    <reaction evidence="8 9">
        <text>L-histidinol phosphate + 2-oxoglutarate = 3-(imidazol-4-yl)-2-oxopropyl phosphate + L-glutamate</text>
        <dbReference type="Rhea" id="RHEA:23744"/>
        <dbReference type="ChEBI" id="CHEBI:16810"/>
        <dbReference type="ChEBI" id="CHEBI:29985"/>
        <dbReference type="ChEBI" id="CHEBI:57766"/>
        <dbReference type="ChEBI" id="CHEBI:57980"/>
        <dbReference type="EC" id="2.6.1.9"/>
    </reaction>
</comment>
<dbReference type="SUPFAM" id="SSF53383">
    <property type="entry name" value="PLP-dependent transferases"/>
    <property type="match status" value="1"/>
</dbReference>
<reference evidence="11 12" key="1">
    <citation type="submission" date="2019-03" db="EMBL/GenBank/DDBJ databases">
        <title>Genomic Encyclopedia of Archaeal and Bacterial Type Strains, Phase II (KMG-II): from individual species to whole genera.</title>
        <authorList>
            <person name="Goeker M."/>
        </authorList>
    </citation>
    <scope>NUCLEOTIDE SEQUENCE [LARGE SCALE GENOMIC DNA]</scope>
    <source>
        <strain evidence="11 12">ATCC 25309</strain>
    </source>
</reference>
<dbReference type="HAMAP" id="MF_01023">
    <property type="entry name" value="HisC_aminotrans_2"/>
    <property type="match status" value="1"/>
</dbReference>
<dbReference type="OrthoDB" id="9813612at2"/>
<evidence type="ECO:0000256" key="4">
    <source>
        <dbReference type="ARBA" id="ARBA00011738"/>
    </source>
</evidence>
<proteinExistence type="inferred from homology"/>
<evidence type="ECO:0000313" key="12">
    <source>
        <dbReference type="Proteomes" id="UP000295662"/>
    </source>
</evidence>
<dbReference type="RefSeq" id="WP_133793467.1">
    <property type="nucleotide sequence ID" value="NZ_SOCA01000001.1"/>
</dbReference>
<comment type="similarity">
    <text evidence="3 9">Belongs to the class-II pyridoxal-phosphate-dependent aminotransferase family. Histidinol-phosphate aminotransferase subfamily.</text>
</comment>
<keyword evidence="12" id="KW-1185">Reference proteome</keyword>
<evidence type="ECO:0000256" key="8">
    <source>
        <dbReference type="ARBA" id="ARBA00047481"/>
    </source>
</evidence>
<dbReference type="InterPro" id="IPR015424">
    <property type="entry name" value="PyrdxlP-dep_Trfase"/>
</dbReference>
<evidence type="ECO:0000256" key="7">
    <source>
        <dbReference type="ARBA" id="ARBA00022898"/>
    </source>
</evidence>
<dbReference type="Proteomes" id="UP000295662">
    <property type="component" value="Unassembled WGS sequence"/>
</dbReference>
<name>A0A4R7SQJ6_9BACT</name>
<comment type="cofactor">
    <cofactor evidence="1 9">
        <name>pyridoxal 5'-phosphate</name>
        <dbReference type="ChEBI" id="CHEBI:597326"/>
    </cofactor>
</comment>
<keyword evidence="7 9" id="KW-0663">Pyridoxal phosphate</keyword>
<dbReference type="PANTHER" id="PTHR43643">
    <property type="entry name" value="HISTIDINOL-PHOSPHATE AMINOTRANSFERASE 2"/>
    <property type="match status" value="1"/>
</dbReference>
<dbReference type="Gene3D" id="3.40.640.10">
    <property type="entry name" value="Type I PLP-dependent aspartate aminotransferase-like (Major domain)"/>
    <property type="match status" value="1"/>
</dbReference>
<dbReference type="NCBIfam" id="TIGR01141">
    <property type="entry name" value="hisC"/>
    <property type="match status" value="1"/>
</dbReference>
<dbReference type="EMBL" id="SOCA01000001">
    <property type="protein sequence ID" value="TDU81522.1"/>
    <property type="molecule type" value="Genomic_DNA"/>
</dbReference>
<dbReference type="InterPro" id="IPR015421">
    <property type="entry name" value="PyrdxlP-dep_Trfase_major"/>
</dbReference>
<comment type="caution">
    <text evidence="11">The sequence shown here is derived from an EMBL/GenBank/DDBJ whole genome shotgun (WGS) entry which is preliminary data.</text>
</comment>
<dbReference type="UniPathway" id="UPA00031">
    <property type="reaction ID" value="UER00012"/>
</dbReference>
<keyword evidence="5 9" id="KW-0032">Aminotransferase</keyword>
<evidence type="ECO:0000259" key="10">
    <source>
        <dbReference type="Pfam" id="PF00155"/>
    </source>
</evidence>
<sequence length="364" mass="40217">MSIWNYANPQLKDLVAYEPGKPIEDVARELGLKPEDIIKMASNENPLGPSPKAITAMQEAVKDVHIYPDGASYRLREALAKKFDLEMGNIIIGCGSNEIIEFIGHAFLQPGDNIITAKHAFLVYKLMAKVFGAETIEVDDPGYVHDLDAMAAAVTPKTKKIFIANPNNPTGTLVTQEAIDRFMDQVPPHVVVVFDEAYYEFLDNPPDTLKYVREGRNVVVLRTFSKIQGLAGTRVGYGIGNKELIDVLQRTRQPFNINSIAQAGALAGLLDQEHQDKTKAITDEGRAYLQAQFEAMGLEYIPSYANFVLVKVGDGNAVFKAMMQKGIILRAMASYKLPEWVRISVGTMEQNQKCIAELKGVLGK</sequence>
<evidence type="ECO:0000256" key="2">
    <source>
        <dbReference type="ARBA" id="ARBA00005011"/>
    </source>
</evidence>
<keyword evidence="9" id="KW-0028">Amino-acid biosynthesis</keyword>
<dbReference type="InterPro" id="IPR015422">
    <property type="entry name" value="PyrdxlP-dep_Trfase_small"/>
</dbReference>
<dbReference type="GO" id="GO:0030170">
    <property type="term" value="F:pyridoxal phosphate binding"/>
    <property type="evidence" value="ECO:0007669"/>
    <property type="project" value="InterPro"/>
</dbReference>